<keyword evidence="2" id="KW-1185">Reference proteome</keyword>
<dbReference type="AlphaFoldDB" id="A0A834ZHN6"/>
<dbReference type="EMBL" id="JABCRI010000005">
    <property type="protein sequence ID" value="KAF8405930.1"/>
    <property type="molecule type" value="Genomic_DNA"/>
</dbReference>
<evidence type="ECO:0000313" key="2">
    <source>
        <dbReference type="Proteomes" id="UP000655225"/>
    </source>
</evidence>
<sequence length="1010" mass="112399">MSMSENGEVAEDKLIYLPWTGILVSRIESMPKGTSDFRDSTEAEVFALTMKKNIFKLCANTTNLGIPSEVTDEVVGDKEPQKRSRVPILEEESLLPKSMSPPEELHIDAGSSVPEVSGSAYKPVLSCIKEVPEEIQTSETDPRCEIVCWNLLAMVVEYEVDIELSTGQHKHPKDGGVTDHRVEDHHKASDYKEVKLLEFAEINGFAETIMLESVLEITKEVAKVNVGAYIISNEPMYGVAEIADEKENLVSMKQCFDCEDSKDVKEGEKVGYLTQFAPKELADYKDLSTIVWMMKELRNVELGDHDDDHRQEVLAPDYGSADAILYELVFGNNETEEISGLAVLRDFICEDGESLEQGADEAAEEKAIPAIMEVNFNCGDTKDVLVDEENLRILLLLNECYSEVTERKDNLGTMEGSFDYEDSNALVKEEENVKGSVPSVLDEHMSENGEVAEDKTDLSTMEGNTGFKDRKDYTEDEFFACATPLKPEMGSYSSTVSPVNVSPYQVKLQWLKKFINEGQTARIVLHEEPLTTNLDEPIHVEGEIVEEQADVATMDQNFDPEKSNNLSEVVKPWVPPRSSTNLMDFHTMKKNIFKLCDIPANTTKLEMACNLTLLLKGEEKSSTVVPPCLKDSGEVSDIELSTGQHKHPKDGGVTDHGVEDHKASDCNGFSEAIMHEFVLEDYLTESKEESGGSNKNFDHNLRNLKKLVTEVYSAETCHSALATTDPLIPSIASEFKQGNQLEVQFTILANISNSGDSNTTEGRDVSDNETEIEQWEVETLKDVEIEMFSQEKDQEAVWAKKDELDKALVEAEVAPEDIGDHQVHGEVDLTVVNISCHPVLNESICEDAKVADEKANTAAVEGNFYTDDGKNVAKEGENAGTSSQIAREDLEEKENLVNVKQYFDCDDSKDIVKEGEIWYLPQFAPKDLANYKEDEYTKEEKTRVSPQVAPEELIEAVLDHDFADSNGSELAVLRDPICEDSEALEQGADEAAEEKAIPEIKEANFNCGGY</sequence>
<proteinExistence type="predicted"/>
<protein>
    <submittedName>
        <fullName evidence="1">Uncharacterized protein</fullName>
    </submittedName>
</protein>
<accession>A0A834ZHN6</accession>
<evidence type="ECO:0000313" key="1">
    <source>
        <dbReference type="EMBL" id="KAF8405930.1"/>
    </source>
</evidence>
<name>A0A834ZHN6_TETSI</name>
<gene>
    <name evidence="1" type="ORF">HHK36_008008</name>
</gene>
<comment type="caution">
    <text evidence="1">The sequence shown here is derived from an EMBL/GenBank/DDBJ whole genome shotgun (WGS) entry which is preliminary data.</text>
</comment>
<organism evidence="1 2">
    <name type="scientific">Tetracentron sinense</name>
    <name type="common">Spur-leaf</name>
    <dbReference type="NCBI Taxonomy" id="13715"/>
    <lineage>
        <taxon>Eukaryota</taxon>
        <taxon>Viridiplantae</taxon>
        <taxon>Streptophyta</taxon>
        <taxon>Embryophyta</taxon>
        <taxon>Tracheophyta</taxon>
        <taxon>Spermatophyta</taxon>
        <taxon>Magnoliopsida</taxon>
        <taxon>Trochodendrales</taxon>
        <taxon>Trochodendraceae</taxon>
        <taxon>Tetracentron</taxon>
    </lineage>
</organism>
<dbReference type="Proteomes" id="UP000655225">
    <property type="component" value="Unassembled WGS sequence"/>
</dbReference>
<reference evidence="1 2" key="1">
    <citation type="submission" date="2020-04" db="EMBL/GenBank/DDBJ databases">
        <title>Plant Genome Project.</title>
        <authorList>
            <person name="Zhang R.-G."/>
        </authorList>
    </citation>
    <scope>NUCLEOTIDE SEQUENCE [LARGE SCALE GENOMIC DNA]</scope>
    <source>
        <strain evidence="1">YNK0</strain>
        <tissue evidence="1">Leaf</tissue>
    </source>
</reference>